<evidence type="ECO:0000256" key="2">
    <source>
        <dbReference type="SAM" id="SignalP"/>
    </source>
</evidence>
<feature type="chain" id="PRO_5029530030" evidence="2">
    <location>
        <begin position="27"/>
        <end position="386"/>
    </location>
</feature>
<accession>A0A7K3VY39</accession>
<dbReference type="Gene3D" id="2.120.10.30">
    <property type="entry name" value="TolB, C-terminal domain"/>
    <property type="match status" value="1"/>
</dbReference>
<protein>
    <submittedName>
        <fullName evidence="3">ScyD/ScyE family protein</fullName>
    </submittedName>
</protein>
<evidence type="ECO:0000256" key="1">
    <source>
        <dbReference type="SAM" id="MobiDB-lite"/>
    </source>
</evidence>
<dbReference type="Proteomes" id="UP000470246">
    <property type="component" value="Unassembled WGS sequence"/>
</dbReference>
<evidence type="ECO:0000313" key="4">
    <source>
        <dbReference type="Proteomes" id="UP000470246"/>
    </source>
</evidence>
<evidence type="ECO:0000313" key="3">
    <source>
        <dbReference type="EMBL" id="NEK57023.1"/>
    </source>
</evidence>
<keyword evidence="4" id="KW-1185">Reference proteome</keyword>
<dbReference type="SUPFAM" id="SSF63829">
    <property type="entry name" value="Calcium-dependent phosphotriesterase"/>
    <property type="match status" value="1"/>
</dbReference>
<proteinExistence type="predicted"/>
<dbReference type="AlphaFoldDB" id="A0A7K3VY39"/>
<name>A0A7K3VY39_9ACTN</name>
<feature type="signal peptide" evidence="2">
    <location>
        <begin position="1"/>
        <end position="26"/>
    </location>
</feature>
<feature type="compositionally biased region" description="Pro residues" evidence="1">
    <location>
        <begin position="108"/>
        <end position="132"/>
    </location>
</feature>
<organism evidence="3 4">
    <name type="scientific">Geodermatophilus sabuli</name>
    <dbReference type="NCBI Taxonomy" id="1564158"/>
    <lineage>
        <taxon>Bacteria</taxon>
        <taxon>Bacillati</taxon>
        <taxon>Actinomycetota</taxon>
        <taxon>Actinomycetes</taxon>
        <taxon>Geodermatophilales</taxon>
        <taxon>Geodermatophilaceae</taxon>
        <taxon>Geodermatophilus</taxon>
    </lineage>
</organism>
<dbReference type="NCBIfam" id="NF033206">
    <property type="entry name" value="ScyE_fam"/>
    <property type="match status" value="1"/>
</dbReference>
<reference evidence="3 4" key="1">
    <citation type="submission" date="2020-02" db="EMBL/GenBank/DDBJ databases">
        <title>Geodermatophilus sabuli CPCC 205279 I12A-02694.</title>
        <authorList>
            <person name="Jiang Z."/>
        </authorList>
    </citation>
    <scope>NUCLEOTIDE SEQUENCE [LARGE SCALE GENOMIC DNA]</scope>
    <source>
        <strain evidence="3 4">I12A-02694</strain>
    </source>
</reference>
<dbReference type="InterPro" id="IPR048031">
    <property type="entry name" value="ScyD/ScyE-like"/>
</dbReference>
<dbReference type="EMBL" id="JAAGWF010000005">
    <property type="protein sequence ID" value="NEK57023.1"/>
    <property type="molecule type" value="Genomic_DNA"/>
</dbReference>
<feature type="region of interest" description="Disordered" evidence="1">
    <location>
        <begin position="105"/>
        <end position="135"/>
    </location>
</feature>
<dbReference type="InterPro" id="IPR011042">
    <property type="entry name" value="6-blade_b-propeller_TolB-like"/>
</dbReference>
<sequence length="386" mass="39422">MRHDKAALGAAATLALVVAFPATASAHGGDWHGGGEPVTTIAGGLDGPRQLSGYKGDRLVVAESDSGEVSSVDPYSGEVRTLLTGMGNAQGVDHENGLLYVAVGEAAGPPPEEGAPPPAEGAAPPPAEPPAEGPSQLLVEATPYGHVTRSFDLLAYELEHNPDGQEQWLDEAETQPADTLSNPFSVLAQDHRVLVADAGANAVLSIDLYSGEISTFFVPPVVTDVPGCEAAENNPGTTGCDPVPTEITEGPDGLVYVGTLGAEVPGAGRVYVLDQHGKPVDVITGLTSVTGVAVDRHGTVYVSNVLEGAPEGEGPPPEGFDPTTVGQMTRISPDGERATAEVVMPTGLEIEDGELYASAWSVGIFLGMPGVGEVQRIGDSAFAATP</sequence>
<dbReference type="RefSeq" id="WP_163480218.1">
    <property type="nucleotide sequence ID" value="NZ_JAAGWF010000005.1"/>
</dbReference>
<gene>
    <name evidence="3" type="ORF">GCU56_03940</name>
</gene>
<comment type="caution">
    <text evidence="3">The sequence shown here is derived from an EMBL/GenBank/DDBJ whole genome shotgun (WGS) entry which is preliminary data.</text>
</comment>
<keyword evidence="2" id="KW-0732">Signal</keyword>